<name>A0AAP5I4U9_9CYAN</name>
<dbReference type="Gene3D" id="1.10.287.130">
    <property type="match status" value="1"/>
</dbReference>
<dbReference type="GO" id="GO:0009927">
    <property type="term" value="F:histidine phosphotransfer kinase activity"/>
    <property type="evidence" value="ECO:0007669"/>
    <property type="project" value="TreeGrafter"/>
</dbReference>
<dbReference type="InterPro" id="IPR005467">
    <property type="entry name" value="His_kinase_dom"/>
</dbReference>
<feature type="modified residue" description="4-aspartylphosphate" evidence="9">
    <location>
        <position position="530"/>
    </location>
</feature>
<dbReference type="Pfam" id="PF02518">
    <property type="entry name" value="HATPase_c"/>
    <property type="match status" value="1"/>
</dbReference>
<evidence type="ECO:0000256" key="6">
    <source>
        <dbReference type="ARBA" id="ARBA00022777"/>
    </source>
</evidence>
<dbReference type="AlphaFoldDB" id="A0AAP5I4U9"/>
<dbReference type="CDD" id="cd17546">
    <property type="entry name" value="REC_hyHK_CKI1_RcsC-like"/>
    <property type="match status" value="1"/>
</dbReference>
<keyword evidence="5" id="KW-0808">Transferase</keyword>
<dbReference type="SMART" id="SM00387">
    <property type="entry name" value="HATPase_c"/>
    <property type="match status" value="1"/>
</dbReference>
<dbReference type="InterPro" id="IPR004358">
    <property type="entry name" value="Sig_transdc_His_kin-like_C"/>
</dbReference>
<evidence type="ECO:0000256" key="3">
    <source>
        <dbReference type="ARBA" id="ARBA00012438"/>
    </source>
</evidence>
<dbReference type="PANTHER" id="PTHR43047">
    <property type="entry name" value="TWO-COMPONENT HISTIDINE PROTEIN KINASE"/>
    <property type="match status" value="1"/>
</dbReference>
<dbReference type="PANTHER" id="PTHR43047:SF63">
    <property type="entry name" value="HISTIDINE KINASE"/>
    <property type="match status" value="1"/>
</dbReference>
<dbReference type="EC" id="2.7.13.3" evidence="3"/>
<keyword evidence="7" id="KW-0902">Two-component regulatory system</keyword>
<keyword evidence="6 12" id="KW-0418">Kinase</keyword>
<dbReference type="SMART" id="SM00388">
    <property type="entry name" value="HisKA"/>
    <property type="match status" value="1"/>
</dbReference>
<comment type="caution">
    <text evidence="12">The sequence shown here is derived from an EMBL/GenBank/DDBJ whole genome shotgun (WGS) entry which is preliminary data.</text>
</comment>
<dbReference type="Gene3D" id="3.40.50.2300">
    <property type="match status" value="1"/>
</dbReference>
<organism evidence="12 13">
    <name type="scientific">Aetokthonos hydrillicola Thurmond2011</name>
    <dbReference type="NCBI Taxonomy" id="2712845"/>
    <lineage>
        <taxon>Bacteria</taxon>
        <taxon>Bacillati</taxon>
        <taxon>Cyanobacteriota</taxon>
        <taxon>Cyanophyceae</taxon>
        <taxon>Nostocales</taxon>
        <taxon>Hapalosiphonaceae</taxon>
        <taxon>Aetokthonos</taxon>
    </lineage>
</organism>
<evidence type="ECO:0000256" key="7">
    <source>
        <dbReference type="ARBA" id="ARBA00023012"/>
    </source>
</evidence>
<proteinExistence type="inferred from homology"/>
<evidence type="ECO:0000256" key="2">
    <source>
        <dbReference type="ARBA" id="ARBA00006402"/>
    </source>
</evidence>
<reference evidence="13" key="1">
    <citation type="journal article" date="2021" name="Science">
        <title>Hunting the eagle killer: A cyanobacterial neurotoxin causes vacuolar myelinopathy.</title>
        <authorList>
            <person name="Breinlinger S."/>
            <person name="Phillips T.J."/>
            <person name="Haram B.N."/>
            <person name="Mares J."/>
            <person name="Martinez Yerena J.A."/>
            <person name="Hrouzek P."/>
            <person name="Sobotka R."/>
            <person name="Henderson W.M."/>
            <person name="Schmieder P."/>
            <person name="Williams S.M."/>
            <person name="Lauderdale J.D."/>
            <person name="Wilde H.D."/>
            <person name="Gerrin W."/>
            <person name="Kust A."/>
            <person name="Washington J.W."/>
            <person name="Wagner C."/>
            <person name="Geier B."/>
            <person name="Liebeke M."/>
            <person name="Enke H."/>
            <person name="Niedermeyer T.H.J."/>
            <person name="Wilde S.B."/>
        </authorList>
    </citation>
    <scope>NUCLEOTIDE SEQUENCE [LARGE SCALE GENOMIC DNA]</scope>
    <source>
        <strain evidence="13">Thurmond2011</strain>
    </source>
</reference>
<dbReference type="PROSITE" id="PS50109">
    <property type="entry name" value="HIS_KIN"/>
    <property type="match status" value="1"/>
</dbReference>
<dbReference type="InterPro" id="IPR003594">
    <property type="entry name" value="HATPase_dom"/>
</dbReference>
<dbReference type="CDD" id="cd16922">
    <property type="entry name" value="HATPase_EvgS-ArcB-TorS-like"/>
    <property type="match status" value="1"/>
</dbReference>
<keyword evidence="13" id="KW-1185">Reference proteome</keyword>
<dbReference type="Proteomes" id="UP000667802">
    <property type="component" value="Unassembled WGS sequence"/>
</dbReference>
<dbReference type="InterPro" id="IPR036890">
    <property type="entry name" value="HATPase_C_sf"/>
</dbReference>
<dbReference type="NCBIfam" id="NF038297">
    <property type="entry name" value="hybrid_HK_HrmK"/>
    <property type="match status" value="1"/>
</dbReference>
<evidence type="ECO:0000256" key="5">
    <source>
        <dbReference type="ARBA" id="ARBA00022679"/>
    </source>
</evidence>
<evidence type="ECO:0000256" key="1">
    <source>
        <dbReference type="ARBA" id="ARBA00000085"/>
    </source>
</evidence>
<evidence type="ECO:0000256" key="4">
    <source>
        <dbReference type="ARBA" id="ARBA00022553"/>
    </source>
</evidence>
<dbReference type="SUPFAM" id="SSF55874">
    <property type="entry name" value="ATPase domain of HSP90 chaperone/DNA topoisomerase II/histidine kinase"/>
    <property type="match status" value="1"/>
</dbReference>
<dbReference type="InterPro" id="IPR001789">
    <property type="entry name" value="Sig_transdc_resp-reg_receiver"/>
</dbReference>
<evidence type="ECO:0000313" key="13">
    <source>
        <dbReference type="Proteomes" id="UP000667802"/>
    </source>
</evidence>
<feature type="domain" description="Response regulatory" evidence="11">
    <location>
        <begin position="481"/>
        <end position="597"/>
    </location>
</feature>
<evidence type="ECO:0000313" key="12">
    <source>
        <dbReference type="EMBL" id="MDR9894781.1"/>
    </source>
</evidence>
<dbReference type="FunFam" id="1.10.287.130:FF:000001">
    <property type="entry name" value="Two-component sensor histidine kinase"/>
    <property type="match status" value="1"/>
</dbReference>
<dbReference type="FunFam" id="3.30.565.10:FF:000010">
    <property type="entry name" value="Sensor histidine kinase RcsC"/>
    <property type="match status" value="1"/>
</dbReference>
<feature type="domain" description="Histidine kinase" evidence="10">
    <location>
        <begin position="233"/>
        <end position="451"/>
    </location>
</feature>
<dbReference type="SUPFAM" id="SSF52172">
    <property type="entry name" value="CheY-like"/>
    <property type="match status" value="1"/>
</dbReference>
<comment type="similarity">
    <text evidence="2">In the N-terminal section; belongs to the phytochrome family.</text>
</comment>
<dbReference type="InterPro" id="IPR036097">
    <property type="entry name" value="HisK_dim/P_sf"/>
</dbReference>
<dbReference type="InterPro" id="IPR011006">
    <property type="entry name" value="CheY-like_superfamily"/>
</dbReference>
<evidence type="ECO:0000259" key="10">
    <source>
        <dbReference type="PROSITE" id="PS50109"/>
    </source>
</evidence>
<sequence length="602" mass="66985">MQQYSSLSDQNAKINATPTLLATIQQLQAELWLERRLNQLQNRLNNCLASVFTTEQQQVPPEAEIFQTLVNELHSTLNTTRVVIALVQPQENVAKVCYVSRSSSQRLEPQQPGIKQNEEKKLALKLNQVISIEDLKSLENQQPPNAWQLSDHLGVVIGWLIVATKPLPSGYESLEDICATLTSQFMAIAASQCSTAIAQLTKVQSLQQQCQALANHNQDLLRTNQLKNQFLANTSHEIRTPLSSIIGFTHLLLAKGYDPTQERHQEYLHIIQSSGKHLLALINDILDLSKIEANQLDLQYETVEVQPLCDTLIALVKEKAANKGLKLKVDIDPGVTSFVADPLRIKQMLLNLLFNALKFTNKGTVGLQVKLNGSFIHFRVWDTGTGISPEDQAELFQPYFQIANPAASREEGTGLGLAVTKKLAELHGGYVELTSEVDLGSSFTIVLPLRQGGAEQETDIEAELGSEEMNNSSVSPSPNWDVLLVEDDLPNGQMIQTYLERLHYQVTWVKSAAEMWEALHNIYPAAILMDIKLPDSNGLDLVQQLRDHDQYKMIPIIAQTAMAMKGDRDICLAAGINDYISKPIDLELLGTIVSKYCKSPEK</sequence>
<dbReference type="PROSITE" id="PS50110">
    <property type="entry name" value="RESPONSE_REGULATORY"/>
    <property type="match status" value="1"/>
</dbReference>
<dbReference type="Pfam" id="PF00072">
    <property type="entry name" value="Response_reg"/>
    <property type="match status" value="1"/>
</dbReference>
<dbReference type="GO" id="GO:0005886">
    <property type="term" value="C:plasma membrane"/>
    <property type="evidence" value="ECO:0007669"/>
    <property type="project" value="TreeGrafter"/>
</dbReference>
<keyword evidence="4 9" id="KW-0597">Phosphoprotein</keyword>
<dbReference type="GO" id="GO:0000155">
    <property type="term" value="F:phosphorelay sensor kinase activity"/>
    <property type="evidence" value="ECO:0007669"/>
    <property type="project" value="InterPro"/>
</dbReference>
<accession>A0AAP5I4U9</accession>
<dbReference type="Gene3D" id="3.30.565.10">
    <property type="entry name" value="Histidine kinase-like ATPase, C-terminal domain"/>
    <property type="match status" value="1"/>
</dbReference>
<dbReference type="SMART" id="SM00448">
    <property type="entry name" value="REC"/>
    <property type="match status" value="1"/>
</dbReference>
<dbReference type="CDD" id="cd00082">
    <property type="entry name" value="HisKA"/>
    <property type="match status" value="1"/>
</dbReference>
<gene>
    <name evidence="12" type="primary">hrmK</name>
    <name evidence="12" type="ORF">G7B40_009390</name>
</gene>
<comment type="catalytic activity">
    <reaction evidence="1">
        <text>ATP + protein L-histidine = ADP + protein N-phospho-L-histidine.</text>
        <dbReference type="EC" id="2.7.13.3"/>
    </reaction>
</comment>
<dbReference type="InterPro" id="IPR003661">
    <property type="entry name" value="HisK_dim/P_dom"/>
</dbReference>
<dbReference type="Pfam" id="PF00512">
    <property type="entry name" value="HisKA"/>
    <property type="match status" value="1"/>
</dbReference>
<dbReference type="SUPFAM" id="SSF47384">
    <property type="entry name" value="Homodimeric domain of signal transducing histidine kinase"/>
    <property type="match status" value="1"/>
</dbReference>
<evidence type="ECO:0000259" key="11">
    <source>
        <dbReference type="PROSITE" id="PS50110"/>
    </source>
</evidence>
<dbReference type="PRINTS" id="PR00344">
    <property type="entry name" value="BCTRLSENSOR"/>
</dbReference>
<evidence type="ECO:0000256" key="8">
    <source>
        <dbReference type="ARBA" id="ARBA00074306"/>
    </source>
</evidence>
<dbReference type="RefSeq" id="WP_208345441.1">
    <property type="nucleotide sequence ID" value="NZ_CAWQFN010000672.1"/>
</dbReference>
<dbReference type="EMBL" id="JAALHA020000003">
    <property type="protein sequence ID" value="MDR9894781.1"/>
    <property type="molecule type" value="Genomic_DNA"/>
</dbReference>
<evidence type="ECO:0000256" key="9">
    <source>
        <dbReference type="PROSITE-ProRule" id="PRU00169"/>
    </source>
</evidence>
<protein>
    <recommendedName>
        <fullName evidence="8">Circadian input-output histidine kinase CikA</fullName>
        <ecNumber evidence="3">2.7.13.3</ecNumber>
    </recommendedName>
</protein>